<dbReference type="AlphaFoldDB" id="A0A2V1MZ29"/>
<feature type="signal peptide" evidence="4">
    <location>
        <begin position="1"/>
        <end position="27"/>
    </location>
</feature>
<dbReference type="InterPro" id="IPR017853">
    <property type="entry name" value="GH"/>
</dbReference>
<dbReference type="InterPro" id="IPR038200">
    <property type="entry name" value="GW_dom_sf"/>
</dbReference>
<reference evidence="6 7" key="1">
    <citation type="journal article" date="2018" name="Int. J. Syst. Evol. Microbiol.">
        <title>Lactobacillus bambusae sp. nov., isolated from a traditional fermented Ma-bamboo shoots of Taiwan.</title>
        <authorList>
            <person name="Wang L.-T."/>
        </authorList>
    </citation>
    <scope>NUCLEOTIDE SEQUENCE [LARGE SCALE GENOMIC DNA]</scope>
    <source>
        <strain evidence="6 7">BS-W1</strain>
    </source>
</reference>
<dbReference type="PANTHER" id="PTHR34135">
    <property type="entry name" value="LYSOZYME"/>
    <property type="match status" value="1"/>
</dbReference>
<dbReference type="GO" id="GO:0009253">
    <property type="term" value="P:peptidoglycan catabolic process"/>
    <property type="evidence" value="ECO:0007669"/>
    <property type="project" value="InterPro"/>
</dbReference>
<comment type="caution">
    <text evidence="6">The sequence shown here is derived from an EMBL/GenBank/DDBJ whole genome shotgun (WGS) entry which is preliminary data.</text>
</comment>
<proteinExistence type="inferred from homology"/>
<dbReference type="Proteomes" id="UP000245080">
    <property type="component" value="Unassembled WGS sequence"/>
</dbReference>
<dbReference type="GO" id="GO:0003796">
    <property type="term" value="F:lysozyme activity"/>
    <property type="evidence" value="ECO:0007669"/>
    <property type="project" value="InterPro"/>
</dbReference>
<accession>A0A2V1MZ29</accession>
<dbReference type="Pfam" id="PF13457">
    <property type="entry name" value="GW"/>
    <property type="match status" value="2"/>
</dbReference>
<evidence type="ECO:0000256" key="1">
    <source>
        <dbReference type="ARBA" id="ARBA00010646"/>
    </source>
</evidence>
<feature type="chain" id="PRO_5015956331" description="GW domain-containing protein" evidence="4">
    <location>
        <begin position="28"/>
        <end position="488"/>
    </location>
</feature>
<feature type="domain" description="GW" evidence="5">
    <location>
        <begin position="411"/>
        <end position="487"/>
    </location>
</feature>
<evidence type="ECO:0000259" key="5">
    <source>
        <dbReference type="Pfam" id="PF13457"/>
    </source>
</evidence>
<dbReference type="OrthoDB" id="5056238at2"/>
<evidence type="ECO:0000256" key="2">
    <source>
        <dbReference type="ARBA" id="ARBA00022729"/>
    </source>
</evidence>
<gene>
    <name evidence="6" type="ORF">DCM90_04895</name>
</gene>
<feature type="domain" description="GW" evidence="5">
    <location>
        <begin position="331"/>
        <end position="400"/>
    </location>
</feature>
<dbReference type="EMBL" id="QCXQ01000002">
    <property type="protein sequence ID" value="PWG00271.1"/>
    <property type="molecule type" value="Genomic_DNA"/>
</dbReference>
<feature type="compositionally biased region" description="Low complexity" evidence="3">
    <location>
        <begin position="29"/>
        <end position="84"/>
    </location>
</feature>
<dbReference type="RefSeq" id="WP_109250218.1">
    <property type="nucleotide sequence ID" value="NZ_QCXQ01000002.1"/>
</dbReference>
<dbReference type="InterPro" id="IPR025987">
    <property type="entry name" value="GW_dom"/>
</dbReference>
<sequence>MSSKYIKPLLALTMAGSFVLGGPVASAATAANSSSSADSSSNSVSTSSSSSASKTSSSSSSQKAKATKSADTATKSSSTSGSGADVTLKKSQKGTMGSSIVKTKQFSAFSLRRYITQRSNSAPDISEWQGSMSDSQAKALKKEVPFVILRVQYGSDYYDRTFDHNLALVKKYNIPYGVYSFSQYSSPSDAKTEAKDLYNRAPEASFYVNDYEDQTVSSGSTDTATKNWYTEMRSLAGNRKILLYSGQWFVDLYAPKAVGSYDGFWLAAYQSNEPTSTHVLWQYTDSYYSSSLNQNVDASVYTSKPKSWFFSSSSDNSSSNSNSVGATYKHTSTKFTVKNNPEHNFYTHVAGDTRYSRKISHYGSTYAGKDITVDSQGTRTSTGAIYYRCYYNGKNIGWMYHTGLASQVTYSKPAKKTMTVVNKPTSAFYNHVTGSKYASIKVTHASAAYAGKTVTVDSKGTKYGWKTPYYRCYYNGKLVGWIYAGSLK</sequence>
<dbReference type="SUPFAM" id="SSF82057">
    <property type="entry name" value="Prokaryotic SH3-related domain"/>
    <property type="match status" value="2"/>
</dbReference>
<dbReference type="InterPro" id="IPR002053">
    <property type="entry name" value="Glyco_hydro_25"/>
</dbReference>
<dbReference type="PROSITE" id="PS51904">
    <property type="entry name" value="GLYCOSYL_HYDROL_F25_2"/>
    <property type="match status" value="1"/>
</dbReference>
<dbReference type="SUPFAM" id="SSF51445">
    <property type="entry name" value="(Trans)glycosidases"/>
    <property type="match status" value="1"/>
</dbReference>
<dbReference type="Gene3D" id="3.20.20.80">
    <property type="entry name" value="Glycosidases"/>
    <property type="match status" value="1"/>
</dbReference>
<keyword evidence="2 4" id="KW-0732">Signal</keyword>
<dbReference type="PANTHER" id="PTHR34135:SF1">
    <property type="entry name" value="GLYCOSYL HYDROLASE FAMILY 25"/>
    <property type="match status" value="1"/>
</dbReference>
<dbReference type="GO" id="GO:0016052">
    <property type="term" value="P:carbohydrate catabolic process"/>
    <property type="evidence" value="ECO:0007669"/>
    <property type="project" value="TreeGrafter"/>
</dbReference>
<organism evidence="6 7">
    <name type="scientific">Levilactobacillus bambusae</name>
    <dbReference type="NCBI Taxonomy" id="2024736"/>
    <lineage>
        <taxon>Bacteria</taxon>
        <taxon>Bacillati</taxon>
        <taxon>Bacillota</taxon>
        <taxon>Bacilli</taxon>
        <taxon>Lactobacillales</taxon>
        <taxon>Lactobacillaceae</taxon>
        <taxon>Levilactobacillus</taxon>
    </lineage>
</organism>
<evidence type="ECO:0000256" key="3">
    <source>
        <dbReference type="SAM" id="MobiDB-lite"/>
    </source>
</evidence>
<evidence type="ECO:0000313" key="6">
    <source>
        <dbReference type="EMBL" id="PWG00271.1"/>
    </source>
</evidence>
<dbReference type="GO" id="GO:0016998">
    <property type="term" value="P:cell wall macromolecule catabolic process"/>
    <property type="evidence" value="ECO:0007669"/>
    <property type="project" value="InterPro"/>
</dbReference>
<protein>
    <recommendedName>
        <fullName evidence="5">GW domain-containing protein</fullName>
    </recommendedName>
</protein>
<keyword evidence="7" id="KW-1185">Reference proteome</keyword>
<feature type="region of interest" description="Disordered" evidence="3">
    <location>
        <begin position="29"/>
        <end position="90"/>
    </location>
</feature>
<name>A0A2V1MZ29_9LACO</name>
<dbReference type="Gene3D" id="2.30.30.170">
    <property type="match status" value="2"/>
</dbReference>
<comment type="similarity">
    <text evidence="1">Belongs to the glycosyl hydrolase 25 family.</text>
</comment>
<evidence type="ECO:0000313" key="7">
    <source>
        <dbReference type="Proteomes" id="UP000245080"/>
    </source>
</evidence>
<dbReference type="Pfam" id="PF01183">
    <property type="entry name" value="Glyco_hydro_25"/>
    <property type="match status" value="1"/>
</dbReference>
<evidence type="ECO:0000256" key="4">
    <source>
        <dbReference type="SAM" id="SignalP"/>
    </source>
</evidence>